<dbReference type="NCBIfam" id="TIGR02937">
    <property type="entry name" value="sigma70-ECF"/>
    <property type="match status" value="1"/>
</dbReference>
<gene>
    <name evidence="8" type="ORF">BGO89_13305</name>
</gene>
<evidence type="ECO:0008006" key="10">
    <source>
        <dbReference type="Google" id="ProtNLM"/>
    </source>
</evidence>
<organism evidence="8 9">
    <name type="scientific">Candidatus Kapaibacterium thiocyanatum</name>
    <dbReference type="NCBI Taxonomy" id="1895771"/>
    <lineage>
        <taxon>Bacteria</taxon>
        <taxon>Pseudomonadati</taxon>
        <taxon>Candidatus Kapaibacteriota</taxon>
        <taxon>Candidatus Kapaibacteriia</taxon>
        <taxon>Candidatus Kapaibacteriales</taxon>
        <taxon>Candidatus Kapaibacteriaceae</taxon>
        <taxon>Candidatus Kapaibacterium</taxon>
    </lineage>
</organism>
<dbReference type="InterPro" id="IPR007630">
    <property type="entry name" value="RNA_pol_sigma70_r4"/>
</dbReference>
<evidence type="ECO:0000256" key="4">
    <source>
        <dbReference type="ARBA" id="ARBA00023125"/>
    </source>
</evidence>
<evidence type="ECO:0000256" key="1">
    <source>
        <dbReference type="ARBA" id="ARBA00010641"/>
    </source>
</evidence>
<dbReference type="SUPFAM" id="SSF88659">
    <property type="entry name" value="Sigma3 and sigma4 domains of RNA polymerase sigma factors"/>
    <property type="match status" value="1"/>
</dbReference>
<dbReference type="InterPro" id="IPR039425">
    <property type="entry name" value="RNA_pol_sigma-70-like"/>
</dbReference>
<dbReference type="InterPro" id="IPR014284">
    <property type="entry name" value="RNA_pol_sigma-70_dom"/>
</dbReference>
<dbReference type="GO" id="GO:0006352">
    <property type="term" value="P:DNA-templated transcription initiation"/>
    <property type="evidence" value="ECO:0007669"/>
    <property type="project" value="InterPro"/>
</dbReference>
<evidence type="ECO:0000313" key="9">
    <source>
        <dbReference type="Proteomes" id="UP000184233"/>
    </source>
</evidence>
<dbReference type="Gene3D" id="1.10.10.10">
    <property type="entry name" value="Winged helix-like DNA-binding domain superfamily/Winged helix DNA-binding domain"/>
    <property type="match status" value="1"/>
</dbReference>
<dbReference type="SUPFAM" id="SSF88946">
    <property type="entry name" value="Sigma2 domain of RNA polymerase sigma factors"/>
    <property type="match status" value="1"/>
</dbReference>
<dbReference type="STRING" id="1895771.BGO89_13305"/>
<evidence type="ECO:0000256" key="3">
    <source>
        <dbReference type="ARBA" id="ARBA00023082"/>
    </source>
</evidence>
<dbReference type="Pfam" id="PF04545">
    <property type="entry name" value="Sigma70_r4"/>
    <property type="match status" value="1"/>
</dbReference>
<keyword evidence="4" id="KW-0238">DNA-binding</keyword>
<feature type="domain" description="RNA polymerase sigma-70 region 4" evidence="7">
    <location>
        <begin position="118"/>
        <end position="164"/>
    </location>
</feature>
<dbReference type="CDD" id="cd06171">
    <property type="entry name" value="Sigma70_r4"/>
    <property type="match status" value="1"/>
</dbReference>
<feature type="domain" description="RNA polymerase sigma-70 region 2" evidence="6">
    <location>
        <begin position="15"/>
        <end position="79"/>
    </location>
</feature>
<dbReference type="Proteomes" id="UP000184233">
    <property type="component" value="Unassembled WGS sequence"/>
</dbReference>
<dbReference type="Pfam" id="PF04542">
    <property type="entry name" value="Sigma70_r2"/>
    <property type="match status" value="1"/>
</dbReference>
<protein>
    <recommendedName>
        <fullName evidence="10">RNA polymerase subunit sigma-24</fullName>
    </recommendedName>
</protein>
<dbReference type="GO" id="GO:0003677">
    <property type="term" value="F:DNA binding"/>
    <property type="evidence" value="ECO:0007669"/>
    <property type="project" value="UniProtKB-KW"/>
</dbReference>
<keyword evidence="2" id="KW-0805">Transcription regulation</keyword>
<evidence type="ECO:0000256" key="2">
    <source>
        <dbReference type="ARBA" id="ARBA00023015"/>
    </source>
</evidence>
<reference evidence="8 9" key="1">
    <citation type="submission" date="2016-09" db="EMBL/GenBank/DDBJ databases">
        <title>Genome-resolved meta-omics ties microbial dynamics to process performance in biotechnology for thiocyanate degradation.</title>
        <authorList>
            <person name="Kantor R.S."/>
            <person name="Huddy R.J."/>
            <person name="Iyer R."/>
            <person name="Thomas B.C."/>
            <person name="Brown C.T."/>
            <person name="Anantharaman K."/>
            <person name="Tringe S."/>
            <person name="Hettich R.L."/>
            <person name="Harrison S.T."/>
            <person name="Banfield J.F."/>
        </authorList>
    </citation>
    <scope>NUCLEOTIDE SEQUENCE [LARGE SCALE GENOMIC DNA]</scope>
    <source>
        <strain evidence="8">59-99</strain>
    </source>
</reference>
<dbReference type="InterPro" id="IPR007627">
    <property type="entry name" value="RNA_pol_sigma70_r2"/>
</dbReference>
<proteinExistence type="inferred from homology"/>
<dbReference type="AlphaFoldDB" id="A0A1M3KV12"/>
<keyword evidence="5" id="KW-0804">Transcription</keyword>
<dbReference type="InterPro" id="IPR013324">
    <property type="entry name" value="RNA_pol_sigma_r3/r4-like"/>
</dbReference>
<comment type="similarity">
    <text evidence="1">Belongs to the sigma-70 factor family. ECF subfamily.</text>
</comment>
<dbReference type="Gene3D" id="1.10.1740.10">
    <property type="match status" value="1"/>
</dbReference>
<keyword evidence="3" id="KW-0731">Sigma factor</keyword>
<comment type="caution">
    <text evidence="8">The sequence shown here is derived from an EMBL/GenBank/DDBJ whole genome shotgun (WGS) entry which is preliminary data.</text>
</comment>
<accession>A0A1M3KV12</accession>
<dbReference type="EMBL" id="MKVH01000025">
    <property type="protein sequence ID" value="OJX56308.1"/>
    <property type="molecule type" value="Genomic_DNA"/>
</dbReference>
<dbReference type="PANTHER" id="PTHR43133">
    <property type="entry name" value="RNA POLYMERASE ECF-TYPE SIGMA FACTO"/>
    <property type="match status" value="1"/>
</dbReference>
<dbReference type="GO" id="GO:0016987">
    <property type="term" value="F:sigma factor activity"/>
    <property type="evidence" value="ECO:0007669"/>
    <property type="project" value="UniProtKB-KW"/>
</dbReference>
<evidence type="ECO:0000313" key="8">
    <source>
        <dbReference type="EMBL" id="OJX56308.1"/>
    </source>
</evidence>
<evidence type="ECO:0000259" key="6">
    <source>
        <dbReference type="Pfam" id="PF04542"/>
    </source>
</evidence>
<name>A0A1M3KV12_9BACT</name>
<dbReference type="InterPro" id="IPR036388">
    <property type="entry name" value="WH-like_DNA-bd_sf"/>
</dbReference>
<evidence type="ECO:0000259" key="7">
    <source>
        <dbReference type="Pfam" id="PF04545"/>
    </source>
</evidence>
<dbReference type="InterPro" id="IPR013325">
    <property type="entry name" value="RNA_pol_sigma_r2"/>
</dbReference>
<dbReference type="PANTHER" id="PTHR43133:SF8">
    <property type="entry name" value="RNA POLYMERASE SIGMA FACTOR HI_1459-RELATED"/>
    <property type="match status" value="1"/>
</dbReference>
<sequence length="181" mass="21877">MQLVRGGDHAALHELYRRHSRRILYYLSTMLRRDEERARDLLQDLFLRIVERPDLYDETRPFVTWLFSCAWNLCKNEYRWKSLRNDEAMDEEVHGFEPPDIEHRLDMKEFRKVLDDELATLSVEHRTVFHLRYVEELSLQDIADALDIPLGTVKSRLFTTQRRLADRLHMYDPRHQPTDLP</sequence>
<evidence type="ECO:0000256" key="5">
    <source>
        <dbReference type="ARBA" id="ARBA00023163"/>
    </source>
</evidence>